<name>A0A7C9MY52_9RHOB</name>
<dbReference type="RefSeq" id="WP_160764748.1">
    <property type="nucleotide sequence ID" value="NZ_WUPT01000002.1"/>
</dbReference>
<dbReference type="AlphaFoldDB" id="A0A7C9MY52"/>
<reference evidence="2 3" key="1">
    <citation type="submission" date="2019-12" db="EMBL/GenBank/DDBJ databases">
        <authorList>
            <person name="Lee S.D."/>
        </authorList>
    </citation>
    <scope>NUCLEOTIDE SEQUENCE [LARGE SCALE GENOMIC DNA]</scope>
    <source>
        <strain evidence="2 3">GH1-50</strain>
    </source>
</reference>
<dbReference type="Gene3D" id="3.40.50.9200">
    <property type="entry name" value="Hypothetical protein MTH538"/>
    <property type="match status" value="1"/>
</dbReference>
<evidence type="ECO:0000259" key="1">
    <source>
        <dbReference type="Pfam" id="PF08937"/>
    </source>
</evidence>
<keyword evidence="3" id="KW-1185">Reference proteome</keyword>
<gene>
    <name evidence="2" type="ORF">GQ651_13430</name>
</gene>
<dbReference type="SUPFAM" id="SSF52206">
    <property type="entry name" value="Hypothetical protein MTH538"/>
    <property type="match status" value="1"/>
</dbReference>
<organism evidence="2 3">
    <name type="scientific">Kangsaoukella pontilimi</name>
    <dbReference type="NCBI Taxonomy" id="2691042"/>
    <lineage>
        <taxon>Bacteria</taxon>
        <taxon>Pseudomonadati</taxon>
        <taxon>Pseudomonadota</taxon>
        <taxon>Alphaproteobacteria</taxon>
        <taxon>Rhodobacterales</taxon>
        <taxon>Paracoccaceae</taxon>
        <taxon>Kangsaoukella</taxon>
    </lineage>
</organism>
<comment type="caution">
    <text evidence="2">The sequence shown here is derived from an EMBL/GenBank/DDBJ whole genome shotgun (WGS) entry which is preliminary data.</text>
</comment>
<dbReference type="Pfam" id="PF08937">
    <property type="entry name" value="ThsB_TIR"/>
    <property type="match status" value="1"/>
</dbReference>
<reference evidence="2 3" key="2">
    <citation type="submission" date="2020-03" db="EMBL/GenBank/DDBJ databases">
        <title>Kangsaoukella pontilimi gen. nov., sp. nov., a new member of the family Rhodobacteraceae isolated from a tidal mudflat.</title>
        <authorList>
            <person name="Kim I.S."/>
        </authorList>
    </citation>
    <scope>NUCLEOTIDE SEQUENCE [LARGE SCALE GENOMIC DNA]</scope>
    <source>
        <strain evidence="2 3">GH1-50</strain>
    </source>
</reference>
<dbReference type="InterPro" id="IPR036490">
    <property type="entry name" value="ThsB_TIR-like_sf"/>
</dbReference>
<proteinExistence type="predicted"/>
<sequence>MVKRVFFSFHYSNDAWRAGQVRNIGMVDGNRVASDNDWEQIKRGGDQAITRWISNQMHGKSCVVVLIGAETAGRKWINYEILEGWNSGKGLLGVRIDRLQDRYGYQSYPGNNPFSEFNVRGVPLDRIVPVLDPGNVDSRTAYSRISANIAAWIDHAVAIRSKY</sequence>
<protein>
    <recommendedName>
        <fullName evidence="1">Thoeris protein ThsB TIR-like domain-containing protein</fullName>
    </recommendedName>
</protein>
<evidence type="ECO:0000313" key="3">
    <source>
        <dbReference type="Proteomes" id="UP000480350"/>
    </source>
</evidence>
<dbReference type="EMBL" id="WUPT01000002">
    <property type="protein sequence ID" value="MXQ08854.1"/>
    <property type="molecule type" value="Genomic_DNA"/>
</dbReference>
<evidence type="ECO:0000313" key="2">
    <source>
        <dbReference type="EMBL" id="MXQ08854.1"/>
    </source>
</evidence>
<dbReference type="InterPro" id="IPR015032">
    <property type="entry name" value="ThsB__TIR-like_domain"/>
</dbReference>
<feature type="domain" description="Thoeris protein ThsB TIR-like" evidence="1">
    <location>
        <begin position="6"/>
        <end position="100"/>
    </location>
</feature>
<accession>A0A7C9MY52</accession>
<dbReference type="Proteomes" id="UP000480350">
    <property type="component" value="Unassembled WGS sequence"/>
</dbReference>